<feature type="domain" description="N-acetyltransferase" evidence="1">
    <location>
        <begin position="3"/>
        <end position="166"/>
    </location>
</feature>
<dbReference type="InterPro" id="IPR016181">
    <property type="entry name" value="Acyl_CoA_acyltransferase"/>
</dbReference>
<sequence length="170" mass="18685">MTLTIRPARFPEDAQALARLCWGYRDLLAARCAATPAIVDTYYANDSYGALIDDLPRIHARPAGEILLADLDGAVVGCAMYYPLSLPGTCEIKRVFVEDSARGHGAGKALMREAMSRAAADGYDRMVLDTMYLLTEAITLYEALGFAPCAPFYDPDPEFAPILRFYDHPL</sequence>
<reference evidence="2 3" key="1">
    <citation type="submission" date="2014-01" db="EMBL/GenBank/DDBJ databases">
        <title>Sulfitobacter sp. H3 (MCCC 1A00686) Genome Sequencing.</title>
        <authorList>
            <person name="Lai Q."/>
            <person name="Hong Z."/>
        </authorList>
    </citation>
    <scope>NUCLEOTIDE SEQUENCE [LARGE SCALE GENOMIC DNA]</scope>
    <source>
        <strain evidence="2 3">H3</strain>
    </source>
</reference>
<dbReference type="InterPro" id="IPR052777">
    <property type="entry name" value="Acetyltransferase_Enz"/>
</dbReference>
<dbReference type="AlphaFoldDB" id="A0A073J523"/>
<dbReference type="Pfam" id="PF00583">
    <property type="entry name" value="Acetyltransf_1"/>
    <property type="match status" value="1"/>
</dbReference>
<proteinExistence type="predicted"/>
<accession>A0A073J523</accession>
<dbReference type="CDD" id="cd04301">
    <property type="entry name" value="NAT_SF"/>
    <property type="match status" value="1"/>
</dbReference>
<gene>
    <name evidence="2" type="ORF">SUH3_01685</name>
</gene>
<dbReference type="RefSeq" id="WP_051693809.1">
    <property type="nucleotide sequence ID" value="NZ_CP054599.1"/>
</dbReference>
<name>A0A073J523_9RHOB</name>
<organism evidence="2 3">
    <name type="scientific">Pseudosulfitobacter pseudonitzschiae</name>
    <dbReference type="NCBI Taxonomy" id="1402135"/>
    <lineage>
        <taxon>Bacteria</taxon>
        <taxon>Pseudomonadati</taxon>
        <taxon>Pseudomonadota</taxon>
        <taxon>Alphaproteobacteria</taxon>
        <taxon>Rhodobacterales</taxon>
        <taxon>Roseobacteraceae</taxon>
        <taxon>Pseudosulfitobacter</taxon>
    </lineage>
</organism>
<dbReference type="PANTHER" id="PTHR43305">
    <property type="entry name" value="FAMILY N-ACETYLTRANSFERASE, PUTATIVE (AFU_ORTHOLOGUE AFUA_2G01380)-RELATED"/>
    <property type="match status" value="1"/>
</dbReference>
<keyword evidence="3" id="KW-1185">Reference proteome</keyword>
<dbReference type="InterPro" id="IPR000182">
    <property type="entry name" value="GNAT_dom"/>
</dbReference>
<dbReference type="PANTHER" id="PTHR43305:SF1">
    <property type="entry name" value="FAMILY N-ACETYLTRANSFERASE, PUTATIVE (AFU_ORTHOLOGUE AFUA_2G01380)-RELATED"/>
    <property type="match status" value="1"/>
</dbReference>
<dbReference type="SUPFAM" id="SSF55729">
    <property type="entry name" value="Acyl-CoA N-acyltransferases (Nat)"/>
    <property type="match status" value="1"/>
</dbReference>
<dbReference type="OrthoDB" id="2436196at2"/>
<comment type="caution">
    <text evidence="2">The sequence shown here is derived from an EMBL/GenBank/DDBJ whole genome shotgun (WGS) entry which is preliminary data.</text>
</comment>
<dbReference type="Gene3D" id="3.40.630.30">
    <property type="match status" value="1"/>
</dbReference>
<dbReference type="PROSITE" id="PS51186">
    <property type="entry name" value="GNAT"/>
    <property type="match status" value="1"/>
</dbReference>
<evidence type="ECO:0000313" key="3">
    <source>
        <dbReference type="Proteomes" id="UP000027746"/>
    </source>
</evidence>
<dbReference type="EMBL" id="JAMD01000001">
    <property type="protein sequence ID" value="KEJ97723.1"/>
    <property type="molecule type" value="Genomic_DNA"/>
</dbReference>
<dbReference type="Proteomes" id="UP000027746">
    <property type="component" value="Unassembled WGS sequence"/>
</dbReference>
<protein>
    <recommendedName>
        <fullName evidence="1">N-acetyltransferase domain-containing protein</fullName>
    </recommendedName>
</protein>
<evidence type="ECO:0000313" key="2">
    <source>
        <dbReference type="EMBL" id="KEJ97723.1"/>
    </source>
</evidence>
<evidence type="ECO:0000259" key="1">
    <source>
        <dbReference type="PROSITE" id="PS51186"/>
    </source>
</evidence>
<dbReference type="GeneID" id="68870262"/>
<dbReference type="GO" id="GO:0016747">
    <property type="term" value="F:acyltransferase activity, transferring groups other than amino-acyl groups"/>
    <property type="evidence" value="ECO:0007669"/>
    <property type="project" value="InterPro"/>
</dbReference>